<keyword evidence="4" id="KW-0032">Aminotransferase</keyword>
<proteinExistence type="inferred from homology"/>
<dbReference type="Gene3D" id="3.40.640.10">
    <property type="entry name" value="Type I PLP-dependent aspartate aminotransferase-like (Major domain)"/>
    <property type="match status" value="1"/>
</dbReference>
<dbReference type="EMBL" id="JAGQLM010000053">
    <property type="protein sequence ID" value="MCA9374957.1"/>
    <property type="molecule type" value="Genomic_DNA"/>
</dbReference>
<feature type="active site" description="Proton acceptor" evidence="1">
    <location>
        <position position="187"/>
    </location>
</feature>
<dbReference type="PIRSF" id="PIRSF000390">
    <property type="entry name" value="PLP_StrS"/>
    <property type="match status" value="1"/>
</dbReference>
<feature type="modified residue" description="N6-(pyridoxal phosphate)lysine" evidence="2">
    <location>
        <position position="187"/>
    </location>
</feature>
<evidence type="ECO:0000256" key="2">
    <source>
        <dbReference type="PIRSR" id="PIRSR000390-2"/>
    </source>
</evidence>
<keyword evidence="4" id="KW-0808">Transferase</keyword>
<protein>
    <submittedName>
        <fullName evidence="4">DegT/DnrJ/EryC1/StrS family aminotransferase</fullName>
    </submittedName>
</protein>
<keyword evidence="2 3" id="KW-0663">Pyridoxal phosphate</keyword>
<dbReference type="GO" id="GO:0008483">
    <property type="term" value="F:transaminase activity"/>
    <property type="evidence" value="ECO:0007669"/>
    <property type="project" value="UniProtKB-KW"/>
</dbReference>
<comment type="caution">
    <text evidence="4">The sequence shown here is derived from an EMBL/GenBank/DDBJ whole genome shotgun (WGS) entry which is preliminary data.</text>
</comment>
<dbReference type="InterPro" id="IPR000653">
    <property type="entry name" value="DegT/StrS_aminotransferase"/>
</dbReference>
<evidence type="ECO:0000313" key="4">
    <source>
        <dbReference type="EMBL" id="MCA9374957.1"/>
    </source>
</evidence>
<dbReference type="InterPro" id="IPR015424">
    <property type="entry name" value="PyrdxlP-dep_Trfase"/>
</dbReference>
<reference evidence="4" key="1">
    <citation type="submission" date="2020-04" db="EMBL/GenBank/DDBJ databases">
        <authorList>
            <person name="Zhang T."/>
        </authorList>
    </citation>
    <scope>NUCLEOTIDE SEQUENCE</scope>
    <source>
        <strain evidence="4">HKST-UBA16</strain>
    </source>
</reference>
<dbReference type="InterPro" id="IPR015422">
    <property type="entry name" value="PyrdxlP-dep_Trfase_small"/>
</dbReference>
<dbReference type="Proteomes" id="UP000748332">
    <property type="component" value="Unassembled WGS sequence"/>
</dbReference>
<comment type="similarity">
    <text evidence="3">Belongs to the DegT/DnrJ/EryC1 family.</text>
</comment>
<evidence type="ECO:0000256" key="3">
    <source>
        <dbReference type="RuleBase" id="RU004508"/>
    </source>
</evidence>
<dbReference type="SUPFAM" id="SSF53383">
    <property type="entry name" value="PLP-dependent transferases"/>
    <property type="match status" value="1"/>
</dbReference>
<accession>A0A955KUT6</accession>
<organism evidence="4 5">
    <name type="scientific">Candidatus Dojkabacteria bacterium</name>
    <dbReference type="NCBI Taxonomy" id="2099670"/>
    <lineage>
        <taxon>Bacteria</taxon>
        <taxon>Candidatus Dojkabacteria</taxon>
    </lineage>
</organism>
<dbReference type="Gene3D" id="3.90.1150.10">
    <property type="entry name" value="Aspartate Aminotransferase, domain 1"/>
    <property type="match status" value="1"/>
</dbReference>
<evidence type="ECO:0000256" key="1">
    <source>
        <dbReference type="PIRSR" id="PIRSR000390-1"/>
    </source>
</evidence>
<gene>
    <name evidence="4" type="ORF">KC622_01355</name>
</gene>
<dbReference type="AlphaFoldDB" id="A0A955KUT6"/>
<dbReference type="InterPro" id="IPR015421">
    <property type="entry name" value="PyrdxlP-dep_Trfase_major"/>
</dbReference>
<name>A0A955KUT6_9BACT</name>
<sequence>MKKRRIYTSYSPNTRIKDLLLDIAILFQPYSWFRGYYPSKIEEWFRNQYMTDNVFTYNYARSAIYEFLRAAGIGQNDEVIVPAFTCVAAINPVLWTGAKAVYADIDETYLSPGLGSFQKAFTDKTKAIFIQHTFGLSGDLEKTVDWAQEKGLIVLEDCTQVLNPFSQRQKILGTLGDAAVFSFGRDKVVSGVDGGVLVVNNSEFVEKMRNQQDLLKYPPTSWLLKEILYPLLWAKIKFGMKFGKLGKLLHYIFTKSGLLTRATDADEKLGLKPSYIPARLPNALARLAYRQLNDLEELNKHRAEISSIYDSGLKAISGVKRFSFPAGTILLRYPLLVRDAEKLNKYCTDRGIVLGDWYKTPVAPAEADINAAGYHSGDAPIAESVCSQIINLPTSININSSDAKYIVDVIKEFYLERS</sequence>
<dbReference type="PANTHER" id="PTHR30244">
    <property type="entry name" value="TRANSAMINASE"/>
    <property type="match status" value="1"/>
</dbReference>
<dbReference type="GO" id="GO:0030170">
    <property type="term" value="F:pyridoxal phosphate binding"/>
    <property type="evidence" value="ECO:0007669"/>
    <property type="project" value="TreeGrafter"/>
</dbReference>
<dbReference type="Pfam" id="PF01041">
    <property type="entry name" value="DegT_DnrJ_EryC1"/>
    <property type="match status" value="1"/>
</dbReference>
<dbReference type="GO" id="GO:0000271">
    <property type="term" value="P:polysaccharide biosynthetic process"/>
    <property type="evidence" value="ECO:0007669"/>
    <property type="project" value="TreeGrafter"/>
</dbReference>
<dbReference type="PANTHER" id="PTHR30244:SF34">
    <property type="entry name" value="DTDP-4-AMINO-4,6-DIDEOXYGALACTOSE TRANSAMINASE"/>
    <property type="match status" value="1"/>
</dbReference>
<evidence type="ECO:0000313" key="5">
    <source>
        <dbReference type="Proteomes" id="UP000748332"/>
    </source>
</evidence>
<reference evidence="4" key="2">
    <citation type="journal article" date="2021" name="Microbiome">
        <title>Successional dynamics and alternative stable states in a saline activated sludge microbial community over 9 years.</title>
        <authorList>
            <person name="Wang Y."/>
            <person name="Ye J."/>
            <person name="Ju F."/>
            <person name="Liu L."/>
            <person name="Boyd J.A."/>
            <person name="Deng Y."/>
            <person name="Parks D.H."/>
            <person name="Jiang X."/>
            <person name="Yin X."/>
            <person name="Woodcroft B.J."/>
            <person name="Tyson G.W."/>
            <person name="Hugenholtz P."/>
            <person name="Polz M.F."/>
            <person name="Zhang T."/>
        </authorList>
    </citation>
    <scope>NUCLEOTIDE SEQUENCE</scope>
    <source>
        <strain evidence="4">HKST-UBA16</strain>
    </source>
</reference>